<feature type="signal peptide" evidence="5">
    <location>
        <begin position="1"/>
        <end position="26"/>
    </location>
</feature>
<evidence type="ECO:0000256" key="2">
    <source>
        <dbReference type="ARBA" id="ARBA00022729"/>
    </source>
</evidence>
<protein>
    <recommendedName>
        <fullName evidence="6">AB hydrolase-1 domain-containing protein</fullName>
    </recommendedName>
</protein>
<dbReference type="Gene3D" id="3.40.50.1820">
    <property type="entry name" value="alpha/beta hydrolase"/>
    <property type="match status" value="1"/>
</dbReference>
<dbReference type="InterPro" id="IPR051601">
    <property type="entry name" value="Serine_prot/Carboxylest_S33"/>
</dbReference>
<evidence type="ECO:0000256" key="1">
    <source>
        <dbReference type="ARBA" id="ARBA00010088"/>
    </source>
</evidence>
<feature type="domain" description="AB hydrolase-1" evidence="6">
    <location>
        <begin position="108"/>
        <end position="289"/>
    </location>
</feature>
<evidence type="ECO:0000256" key="5">
    <source>
        <dbReference type="SAM" id="SignalP"/>
    </source>
</evidence>
<dbReference type="InterPro" id="IPR000073">
    <property type="entry name" value="AB_hydrolase_1"/>
</dbReference>
<feature type="compositionally biased region" description="Basic and acidic residues" evidence="4">
    <location>
        <begin position="323"/>
        <end position="332"/>
    </location>
</feature>
<accession>A0AAT9HCT1</accession>
<keyword evidence="3" id="KW-0378">Hydrolase</keyword>
<keyword evidence="2 5" id="KW-0732">Signal</keyword>
<organism evidence="7">
    <name type="scientific">Streptomyces haneummycinicus</name>
    <dbReference type="NCBI Taxonomy" id="3074435"/>
    <lineage>
        <taxon>Bacteria</taxon>
        <taxon>Bacillati</taxon>
        <taxon>Actinomycetota</taxon>
        <taxon>Actinomycetes</taxon>
        <taxon>Kitasatosporales</taxon>
        <taxon>Streptomycetaceae</taxon>
        <taxon>Streptomyces</taxon>
    </lineage>
</organism>
<reference evidence="7" key="1">
    <citation type="submission" date="2024-06" db="EMBL/GenBank/DDBJ databases">
        <authorList>
            <consortium name="consrtm"/>
            <person name="Uemura M."/>
            <person name="Terahara T."/>
        </authorList>
    </citation>
    <scope>NUCLEOTIDE SEQUENCE</scope>
    <source>
        <strain evidence="7">KM77-8</strain>
    </source>
</reference>
<proteinExistence type="inferred from homology"/>
<evidence type="ECO:0000256" key="3">
    <source>
        <dbReference type="ARBA" id="ARBA00022801"/>
    </source>
</evidence>
<evidence type="ECO:0000313" key="7">
    <source>
        <dbReference type="EMBL" id="BFO15110.1"/>
    </source>
</evidence>
<dbReference type="Pfam" id="PF00561">
    <property type="entry name" value="Abhydrolase_1"/>
    <property type="match status" value="1"/>
</dbReference>
<reference evidence="7" key="2">
    <citation type="submission" date="2024-07" db="EMBL/GenBank/DDBJ databases">
        <title>Streptomyces haneummycinica sp. nov., a new antibiotic-producing actinobacterium isolated from marine sediment.</title>
        <authorList>
            <person name="Uemura M."/>
            <person name="Hamada M."/>
            <person name="Hirano S."/>
            <person name="Kobayashi K."/>
            <person name="Ohshiro T."/>
            <person name="Kobayashi T."/>
            <person name="Terahara T."/>
        </authorList>
    </citation>
    <scope>NUCLEOTIDE SEQUENCE</scope>
    <source>
        <strain evidence="7">KM77-8</strain>
    </source>
</reference>
<name>A0AAT9HCT1_9ACTN</name>
<dbReference type="PROSITE" id="PS51257">
    <property type="entry name" value="PROKAR_LIPOPROTEIN"/>
    <property type="match status" value="1"/>
</dbReference>
<dbReference type="AlphaFoldDB" id="A0AAT9HCT1"/>
<sequence length="354" mass="37728">MPRPFRPRAAALAVCAVLLPALLTGCGEDDDKDEDLTEQQLDWRDCPAPSEAQGGGTAPSPLPGNRGEWSCARMKAPLDWDDPDGATIGLALIRARSSGPANRRIGSLIFNFGGPGGSGVTTLPAFGQDYAALRTRYDLVSFDPRGVGRSQPVTCLDDEQLDAYLQQDATPDDAAERSRLVDGTEEFNAACEKNSERVLPHVRTTDAARDLNLMRQVLGDGTLHYFGISYGTELGGVYAHLFPKKVGRAVFDAVVDPTQTAEQGSLGQARGFQLALDNYAENCVSQAGECPVGDSAQDVKDRIARLLRDLDGKPSPASSPGTDPDRGGRRDPPGAVLQGVLGVPHRGPRPGVRR</sequence>
<feature type="chain" id="PRO_5043512868" description="AB hydrolase-1 domain-containing protein" evidence="5">
    <location>
        <begin position="27"/>
        <end position="354"/>
    </location>
</feature>
<feature type="region of interest" description="Disordered" evidence="4">
    <location>
        <begin position="309"/>
        <end position="354"/>
    </location>
</feature>
<evidence type="ECO:0000256" key="4">
    <source>
        <dbReference type="SAM" id="MobiDB-lite"/>
    </source>
</evidence>
<feature type="region of interest" description="Disordered" evidence="4">
    <location>
        <begin position="45"/>
        <end position="68"/>
    </location>
</feature>
<dbReference type="GO" id="GO:0016787">
    <property type="term" value="F:hydrolase activity"/>
    <property type="evidence" value="ECO:0007669"/>
    <property type="project" value="UniProtKB-KW"/>
</dbReference>
<gene>
    <name evidence="7" type="ORF">SHKM778_14980</name>
</gene>
<dbReference type="EMBL" id="AP035768">
    <property type="protein sequence ID" value="BFO15110.1"/>
    <property type="molecule type" value="Genomic_DNA"/>
</dbReference>
<dbReference type="PANTHER" id="PTHR43248:SF29">
    <property type="entry name" value="TRIPEPTIDYL AMINOPEPTIDASE"/>
    <property type="match status" value="1"/>
</dbReference>
<dbReference type="PANTHER" id="PTHR43248">
    <property type="entry name" value="2-SUCCINYL-6-HYDROXY-2,4-CYCLOHEXADIENE-1-CARBOXYLATE SYNTHASE"/>
    <property type="match status" value="1"/>
</dbReference>
<comment type="similarity">
    <text evidence="1">Belongs to the peptidase S33 family.</text>
</comment>
<dbReference type="SUPFAM" id="SSF53474">
    <property type="entry name" value="alpha/beta-Hydrolases"/>
    <property type="match status" value="1"/>
</dbReference>
<dbReference type="InterPro" id="IPR029058">
    <property type="entry name" value="AB_hydrolase_fold"/>
</dbReference>
<evidence type="ECO:0000259" key="6">
    <source>
        <dbReference type="Pfam" id="PF00561"/>
    </source>
</evidence>